<accession>A0A5P1ET70</accession>
<dbReference type="Proteomes" id="UP000243459">
    <property type="component" value="Chromosome 5"/>
</dbReference>
<keyword evidence="3" id="KW-1185">Reference proteome</keyword>
<gene>
    <name evidence="2" type="ORF">A4U43_C05F20030</name>
</gene>
<dbReference type="EMBL" id="CM007385">
    <property type="protein sequence ID" value="ONK69166.1"/>
    <property type="molecule type" value="Genomic_DNA"/>
</dbReference>
<evidence type="ECO:0000313" key="3">
    <source>
        <dbReference type="Proteomes" id="UP000243459"/>
    </source>
</evidence>
<feature type="region of interest" description="Disordered" evidence="1">
    <location>
        <begin position="44"/>
        <end position="104"/>
    </location>
</feature>
<name>A0A5P1ET70_ASPOF</name>
<organism evidence="2 3">
    <name type="scientific">Asparagus officinalis</name>
    <name type="common">Garden asparagus</name>
    <dbReference type="NCBI Taxonomy" id="4686"/>
    <lineage>
        <taxon>Eukaryota</taxon>
        <taxon>Viridiplantae</taxon>
        <taxon>Streptophyta</taxon>
        <taxon>Embryophyta</taxon>
        <taxon>Tracheophyta</taxon>
        <taxon>Spermatophyta</taxon>
        <taxon>Magnoliopsida</taxon>
        <taxon>Liliopsida</taxon>
        <taxon>Asparagales</taxon>
        <taxon>Asparagaceae</taxon>
        <taxon>Asparagoideae</taxon>
        <taxon>Asparagus</taxon>
    </lineage>
</organism>
<evidence type="ECO:0000256" key="1">
    <source>
        <dbReference type="SAM" id="MobiDB-lite"/>
    </source>
</evidence>
<sequence>MVVKHHQPGGPSFDRRRIRHAPDGPSWVLPLVDLVRLVKSLSHLSGPGSASLPSKTLGPAPARARPSRVRPRRRGSYLAAAYYQPQPQPQTHTAGEGSGRRGREMEAVVSAQAELRKPGRRRFGRGVREMTGRRRPLSMQLQLVLMNDVLEDVVRTMREEGGGNSFVDSDGVFEMADGFSRQMAECTAAELAAEDYGFISLNKACAGRCGTVRDVL</sequence>
<dbReference type="AlphaFoldDB" id="A0A5P1ET70"/>
<protein>
    <submittedName>
        <fullName evidence="2">Uncharacterized protein</fullName>
    </submittedName>
</protein>
<proteinExistence type="predicted"/>
<reference evidence="3" key="1">
    <citation type="journal article" date="2017" name="Nat. Commun.">
        <title>The asparagus genome sheds light on the origin and evolution of a young Y chromosome.</title>
        <authorList>
            <person name="Harkess A."/>
            <person name="Zhou J."/>
            <person name="Xu C."/>
            <person name="Bowers J.E."/>
            <person name="Van der Hulst R."/>
            <person name="Ayyampalayam S."/>
            <person name="Mercati F."/>
            <person name="Riccardi P."/>
            <person name="McKain M.R."/>
            <person name="Kakrana A."/>
            <person name="Tang H."/>
            <person name="Ray J."/>
            <person name="Groenendijk J."/>
            <person name="Arikit S."/>
            <person name="Mathioni S.M."/>
            <person name="Nakano M."/>
            <person name="Shan H."/>
            <person name="Telgmann-Rauber A."/>
            <person name="Kanno A."/>
            <person name="Yue Z."/>
            <person name="Chen H."/>
            <person name="Li W."/>
            <person name="Chen Y."/>
            <person name="Xu X."/>
            <person name="Zhang Y."/>
            <person name="Luo S."/>
            <person name="Chen H."/>
            <person name="Gao J."/>
            <person name="Mao Z."/>
            <person name="Pires J.C."/>
            <person name="Luo M."/>
            <person name="Kudrna D."/>
            <person name="Wing R.A."/>
            <person name="Meyers B.C."/>
            <person name="Yi K."/>
            <person name="Kong H."/>
            <person name="Lavrijsen P."/>
            <person name="Sunseri F."/>
            <person name="Falavigna A."/>
            <person name="Ye Y."/>
            <person name="Leebens-Mack J.H."/>
            <person name="Chen G."/>
        </authorList>
    </citation>
    <scope>NUCLEOTIDE SEQUENCE [LARGE SCALE GENOMIC DNA]</scope>
    <source>
        <strain evidence="3">cv. DH0086</strain>
    </source>
</reference>
<feature type="region of interest" description="Disordered" evidence="1">
    <location>
        <begin position="1"/>
        <end position="21"/>
    </location>
</feature>
<dbReference type="Gramene" id="ONK69166">
    <property type="protein sequence ID" value="ONK69166"/>
    <property type="gene ID" value="A4U43_C05F20030"/>
</dbReference>
<feature type="compositionally biased region" description="Basic residues" evidence="1">
    <location>
        <begin position="65"/>
        <end position="75"/>
    </location>
</feature>
<evidence type="ECO:0000313" key="2">
    <source>
        <dbReference type="EMBL" id="ONK69166.1"/>
    </source>
</evidence>